<protein>
    <submittedName>
        <fullName evidence="1">Outer membrane protein assembly factor BamE</fullName>
    </submittedName>
</protein>
<evidence type="ECO:0000313" key="1">
    <source>
        <dbReference type="EMBL" id="MBD3584916.1"/>
    </source>
</evidence>
<dbReference type="Gene3D" id="3.10.450.730">
    <property type="entry name" value="BLIP domain"/>
    <property type="match status" value="1"/>
</dbReference>
<accession>A0ABR8LIL0</accession>
<dbReference type="EMBL" id="JABBXD010000001">
    <property type="protein sequence ID" value="MBD3584916.1"/>
    <property type="molecule type" value="Genomic_DNA"/>
</dbReference>
<dbReference type="Proteomes" id="UP000624419">
    <property type="component" value="Unassembled WGS sequence"/>
</dbReference>
<reference evidence="1 2" key="1">
    <citation type="submission" date="2020-04" db="EMBL/GenBank/DDBJ databases">
        <title>Salinimonas sp. HHU 13199.</title>
        <authorList>
            <person name="Cui X."/>
            <person name="Zhang D."/>
        </authorList>
    </citation>
    <scope>NUCLEOTIDE SEQUENCE [LARGE SCALE GENOMIC DNA]</scope>
    <source>
        <strain evidence="1 2">HHU 13199</strain>
    </source>
</reference>
<name>A0ABR8LIL0_9ALTE</name>
<dbReference type="RefSeq" id="WP_191022423.1">
    <property type="nucleotide sequence ID" value="NZ_JABBXD010000001.1"/>
</dbReference>
<organism evidence="1 2">
    <name type="scientific">Salinimonas profundi</name>
    <dbReference type="NCBI Taxonomy" id="2729140"/>
    <lineage>
        <taxon>Bacteria</taxon>
        <taxon>Pseudomonadati</taxon>
        <taxon>Pseudomonadota</taxon>
        <taxon>Gammaproteobacteria</taxon>
        <taxon>Alteromonadales</taxon>
        <taxon>Alteromonadaceae</taxon>
        <taxon>Alteromonas/Salinimonas group</taxon>
        <taxon>Salinimonas</taxon>
    </lineage>
</organism>
<evidence type="ECO:0000313" key="2">
    <source>
        <dbReference type="Proteomes" id="UP000624419"/>
    </source>
</evidence>
<comment type="caution">
    <text evidence="1">The sequence shown here is derived from an EMBL/GenBank/DDBJ whole genome shotgun (WGS) entry which is preliminary data.</text>
</comment>
<gene>
    <name evidence="1" type="ORF">HHX48_04085</name>
</gene>
<keyword evidence="2" id="KW-1185">Reference proteome</keyword>
<proteinExistence type="predicted"/>
<sequence>MKRTIMIVGGVLLMLTGCSKLTQENYDKLEMGMSQAEVEDVLGSAERCSRSLGTQSCLWGDEESKHIKVMFMNDQAVTFSYEGI</sequence>
<dbReference type="PROSITE" id="PS51257">
    <property type="entry name" value="PROKAR_LIPOPROTEIN"/>
    <property type="match status" value="1"/>
</dbReference>